<comment type="caution">
    <text evidence="1">The sequence shown here is derived from an EMBL/GenBank/DDBJ whole genome shotgun (WGS) entry which is preliminary data.</text>
</comment>
<keyword evidence="2" id="KW-1185">Reference proteome</keyword>
<gene>
    <name evidence="1" type="ORF">GTS_39050</name>
</gene>
<sequence>MTARDPLSATVWAQVAGTMLGEACASDGIRVPGDELHRWAGALGTIAVAVSRYVSRTEDVPSQRNPADH</sequence>
<accession>A0A4D4JAC4</accession>
<dbReference type="EMBL" id="BJFL01000022">
    <property type="protein sequence ID" value="GDY32272.1"/>
    <property type="molecule type" value="Genomic_DNA"/>
</dbReference>
<reference evidence="2" key="1">
    <citation type="submission" date="2019-04" db="EMBL/GenBank/DDBJ databases">
        <title>Draft genome sequence of Pseudonocardiaceae bacterium SL3-2-4.</title>
        <authorList>
            <person name="Ningsih F."/>
            <person name="Yokota A."/>
            <person name="Sakai Y."/>
            <person name="Nanatani K."/>
            <person name="Yabe S."/>
            <person name="Oetari A."/>
            <person name="Sjamsuridzal W."/>
        </authorList>
    </citation>
    <scope>NUCLEOTIDE SEQUENCE [LARGE SCALE GENOMIC DNA]</scope>
    <source>
        <strain evidence="2">SL3-2-4</strain>
    </source>
</reference>
<protein>
    <submittedName>
        <fullName evidence="1">Uncharacterized protein</fullName>
    </submittedName>
</protein>
<proteinExistence type="predicted"/>
<organism evidence="1 2">
    <name type="scientific">Gandjariella thermophila</name>
    <dbReference type="NCBI Taxonomy" id="1931992"/>
    <lineage>
        <taxon>Bacteria</taxon>
        <taxon>Bacillati</taxon>
        <taxon>Actinomycetota</taxon>
        <taxon>Actinomycetes</taxon>
        <taxon>Pseudonocardiales</taxon>
        <taxon>Pseudonocardiaceae</taxon>
        <taxon>Gandjariella</taxon>
    </lineage>
</organism>
<dbReference type="RefSeq" id="WP_137815299.1">
    <property type="nucleotide sequence ID" value="NZ_BJFL01000022.1"/>
</dbReference>
<name>A0A4D4JAC4_9PSEU</name>
<evidence type="ECO:0000313" key="1">
    <source>
        <dbReference type="EMBL" id="GDY32272.1"/>
    </source>
</evidence>
<dbReference type="AlphaFoldDB" id="A0A4D4JAC4"/>
<evidence type="ECO:0000313" key="2">
    <source>
        <dbReference type="Proteomes" id="UP000298860"/>
    </source>
</evidence>
<dbReference type="Proteomes" id="UP000298860">
    <property type="component" value="Unassembled WGS sequence"/>
</dbReference>